<dbReference type="FunFam" id="3.40.50.150:FF:000257">
    <property type="entry name" value="16S rRNA methyltransferase"/>
    <property type="match status" value="1"/>
</dbReference>
<dbReference type="GO" id="GO:0006355">
    <property type="term" value="P:regulation of DNA-templated transcription"/>
    <property type="evidence" value="ECO:0007669"/>
    <property type="project" value="InterPro"/>
</dbReference>
<comment type="similarity">
    <text evidence="13">Belongs to the class I-like SAM-binding methyltransferase superfamily. RsmB/NOP family.</text>
</comment>
<dbReference type="GO" id="GO:0005737">
    <property type="term" value="C:cytoplasm"/>
    <property type="evidence" value="ECO:0007669"/>
    <property type="project" value="UniProtKB-SubCell"/>
</dbReference>
<protein>
    <recommendedName>
        <fullName evidence="3">16S rRNA (cytosine(967)-C(5))-methyltransferase</fullName>
        <ecNumber evidence="3">2.1.1.176</ecNumber>
    </recommendedName>
    <alternativeName>
        <fullName evidence="10">16S rRNA m5C967 methyltransferase</fullName>
    </alternativeName>
    <alternativeName>
        <fullName evidence="11">rRNA (cytosine-C(5)-)-methyltransferase RsmB</fullName>
    </alternativeName>
</protein>
<comment type="function">
    <text evidence="1">Specifically methylates the cytosine at position 967 (m5C967) of 16S rRNA.</text>
</comment>
<feature type="active site" description="Nucleophile" evidence="13">
    <location>
        <position position="371"/>
    </location>
</feature>
<dbReference type="PANTHER" id="PTHR22807:SF61">
    <property type="entry name" value="NOL1_NOP2_SUN FAMILY PROTEIN _ ANTITERMINATION NUSB DOMAIN-CONTAINING PROTEIN"/>
    <property type="match status" value="1"/>
</dbReference>
<dbReference type="PROSITE" id="PS51686">
    <property type="entry name" value="SAM_MT_RSMB_NOP"/>
    <property type="match status" value="1"/>
</dbReference>
<dbReference type="PANTHER" id="PTHR22807">
    <property type="entry name" value="NOP2 YEAST -RELATED NOL1/NOP2/FMU SUN DOMAIN-CONTAINING"/>
    <property type="match status" value="1"/>
</dbReference>
<keyword evidence="7 13" id="KW-0808">Transferase</keyword>
<dbReference type="InterPro" id="IPR023267">
    <property type="entry name" value="RCMT"/>
</dbReference>
<evidence type="ECO:0000313" key="16">
    <source>
        <dbReference type="Proteomes" id="UP000095042"/>
    </source>
</evidence>
<evidence type="ECO:0000256" key="12">
    <source>
        <dbReference type="ARBA" id="ARBA00047283"/>
    </source>
</evidence>
<reference evidence="15 16" key="1">
    <citation type="journal article" date="2016" name="Environ. Microbiol.">
        <title>New Methyloceanibacter diversity from North Sea sediments includes methanotroph containing solely the soluble methane monooxygenase.</title>
        <authorList>
            <person name="Vekeman B."/>
            <person name="Kerckhof F.M."/>
            <person name="Cremers G."/>
            <person name="de Vos P."/>
            <person name="Vandamme P."/>
            <person name="Boon N."/>
            <person name="Op den Camp H.J."/>
            <person name="Heylen K."/>
        </authorList>
    </citation>
    <scope>NUCLEOTIDE SEQUENCE [LARGE SCALE GENOMIC DNA]</scope>
    <source>
        <strain evidence="15 16">R-67177</strain>
    </source>
</reference>
<sequence>MSRTRDHQVGLPARRAATNLLDAVLQKKQPLDDVLGRAQDGGYMFDLPARDRALARAIVGTSLRRRGQLDAVLNSFLERGLPAKAGTLYPILLSGAAQLLFMNVPAHAALDLAVRLAQWDPKAKRYDKLVNAVLRRVADKGTEILSKLNAPRVNTPDWLWDRWVRAWGKERALEIAASHLVEAPLDLTVKSDPEGWAERLEGRVLPSGSVRLLPKGRIEELPGFSEGGWWVQDVAASLPAKMLGDLAGKRVADLCAAPGGKTAQLLLAGATVVAVDSSPTRLKLLEQNLKRLGLAAETIQADAATWQPEERFDAILLDAPCSSTGTIRRHPDIPYLKSDKDIAELAGLQARLLDNAVSLLKPGGTLVYSTCSLEPEEGEAQVAALMARNPAIRIDPLRPDEPFGDTEWAQASGILRTFPFQFQLDSPEWSGMDGFFAARLTREG</sequence>
<evidence type="ECO:0000313" key="15">
    <source>
        <dbReference type="EMBL" id="ODS03450.1"/>
    </source>
</evidence>
<feature type="binding site" evidence="13">
    <location>
        <position position="302"/>
    </location>
    <ligand>
        <name>S-adenosyl-L-methionine</name>
        <dbReference type="ChEBI" id="CHEBI:59789"/>
    </ligand>
</feature>
<dbReference type="SUPFAM" id="SSF48013">
    <property type="entry name" value="NusB-like"/>
    <property type="match status" value="1"/>
</dbReference>
<evidence type="ECO:0000256" key="2">
    <source>
        <dbReference type="ARBA" id="ARBA00004496"/>
    </source>
</evidence>
<dbReference type="InterPro" id="IPR049560">
    <property type="entry name" value="MeTrfase_RsmB-F_NOP2_cat"/>
</dbReference>
<dbReference type="InterPro" id="IPR004573">
    <property type="entry name" value="rRNA_ssu_MeTfrase_B"/>
</dbReference>
<dbReference type="GO" id="GO:0003723">
    <property type="term" value="F:RNA binding"/>
    <property type="evidence" value="ECO:0007669"/>
    <property type="project" value="UniProtKB-UniRule"/>
</dbReference>
<dbReference type="InterPro" id="IPR029063">
    <property type="entry name" value="SAM-dependent_MTases_sf"/>
</dbReference>
<dbReference type="PRINTS" id="PR02008">
    <property type="entry name" value="RCMTFAMILY"/>
</dbReference>
<feature type="binding site" evidence="13">
    <location>
        <begin position="255"/>
        <end position="261"/>
    </location>
    <ligand>
        <name>S-adenosyl-L-methionine</name>
        <dbReference type="ChEBI" id="CHEBI:59789"/>
    </ligand>
</feature>
<keyword evidence="9 13" id="KW-0694">RNA-binding</keyword>
<evidence type="ECO:0000259" key="14">
    <source>
        <dbReference type="PROSITE" id="PS51686"/>
    </source>
</evidence>
<dbReference type="NCBIfam" id="TIGR00563">
    <property type="entry name" value="rsmB"/>
    <property type="match status" value="1"/>
</dbReference>
<evidence type="ECO:0000256" key="10">
    <source>
        <dbReference type="ARBA" id="ARBA00030399"/>
    </source>
</evidence>
<evidence type="ECO:0000256" key="7">
    <source>
        <dbReference type="ARBA" id="ARBA00022679"/>
    </source>
</evidence>
<dbReference type="SUPFAM" id="SSF53335">
    <property type="entry name" value="S-adenosyl-L-methionine-dependent methyltransferases"/>
    <property type="match status" value="1"/>
</dbReference>
<dbReference type="Gene3D" id="3.40.50.150">
    <property type="entry name" value="Vaccinia Virus protein VP39"/>
    <property type="match status" value="1"/>
</dbReference>
<evidence type="ECO:0000256" key="11">
    <source>
        <dbReference type="ARBA" id="ARBA00031088"/>
    </source>
</evidence>
<dbReference type="Proteomes" id="UP000095042">
    <property type="component" value="Unassembled WGS sequence"/>
</dbReference>
<feature type="binding site" evidence="13">
    <location>
        <position position="276"/>
    </location>
    <ligand>
        <name>S-adenosyl-L-methionine</name>
        <dbReference type="ChEBI" id="CHEBI:59789"/>
    </ligand>
</feature>
<dbReference type="Gene3D" id="1.10.940.10">
    <property type="entry name" value="NusB-like"/>
    <property type="match status" value="1"/>
</dbReference>
<keyword evidence="5" id="KW-0698">rRNA processing</keyword>
<feature type="binding site" evidence="13">
    <location>
        <position position="318"/>
    </location>
    <ligand>
        <name>S-adenosyl-L-methionine</name>
        <dbReference type="ChEBI" id="CHEBI:59789"/>
    </ligand>
</feature>
<evidence type="ECO:0000256" key="4">
    <source>
        <dbReference type="ARBA" id="ARBA00022490"/>
    </source>
</evidence>
<evidence type="ECO:0000256" key="13">
    <source>
        <dbReference type="PROSITE-ProRule" id="PRU01023"/>
    </source>
</evidence>
<name>A0A1E3WCJ1_9HYPH</name>
<evidence type="ECO:0000256" key="9">
    <source>
        <dbReference type="ARBA" id="ARBA00022884"/>
    </source>
</evidence>
<dbReference type="EC" id="2.1.1.176" evidence="3"/>
<comment type="subcellular location">
    <subcellularLocation>
        <location evidence="2">Cytoplasm</location>
    </subcellularLocation>
</comment>
<dbReference type="Pfam" id="PF01189">
    <property type="entry name" value="Methyltr_RsmB-F"/>
    <property type="match status" value="1"/>
</dbReference>
<keyword evidence="16" id="KW-1185">Reference proteome</keyword>
<dbReference type="GO" id="GO:0008649">
    <property type="term" value="F:rRNA methyltransferase activity"/>
    <property type="evidence" value="ECO:0007669"/>
    <property type="project" value="InterPro"/>
</dbReference>
<dbReference type="InterPro" id="IPR035926">
    <property type="entry name" value="NusB-like_sf"/>
</dbReference>
<feature type="domain" description="SAM-dependent MTase RsmB/NOP-type" evidence="14">
    <location>
        <begin position="147"/>
        <end position="443"/>
    </location>
</feature>
<accession>A0A1E3WCJ1</accession>
<dbReference type="Pfam" id="PF01029">
    <property type="entry name" value="NusB"/>
    <property type="match status" value="1"/>
</dbReference>
<dbReference type="InterPro" id="IPR006027">
    <property type="entry name" value="NusB_RsmB_TIM44"/>
</dbReference>
<gene>
    <name evidence="15" type="ORF">AUC71_09670</name>
</gene>
<evidence type="ECO:0000256" key="3">
    <source>
        <dbReference type="ARBA" id="ARBA00012140"/>
    </source>
</evidence>
<keyword evidence="8 13" id="KW-0949">S-adenosyl-L-methionine</keyword>
<proteinExistence type="inferred from homology"/>
<evidence type="ECO:0000256" key="5">
    <source>
        <dbReference type="ARBA" id="ARBA00022552"/>
    </source>
</evidence>
<dbReference type="EMBL" id="LPWD01000109">
    <property type="protein sequence ID" value="ODS03450.1"/>
    <property type="molecule type" value="Genomic_DNA"/>
</dbReference>
<keyword evidence="4" id="KW-0963">Cytoplasm</keyword>
<comment type="catalytic activity">
    <reaction evidence="12">
        <text>cytidine(967) in 16S rRNA + S-adenosyl-L-methionine = 5-methylcytidine(967) in 16S rRNA + S-adenosyl-L-homocysteine + H(+)</text>
        <dbReference type="Rhea" id="RHEA:42748"/>
        <dbReference type="Rhea" id="RHEA-COMP:10219"/>
        <dbReference type="Rhea" id="RHEA-COMP:10220"/>
        <dbReference type="ChEBI" id="CHEBI:15378"/>
        <dbReference type="ChEBI" id="CHEBI:57856"/>
        <dbReference type="ChEBI" id="CHEBI:59789"/>
        <dbReference type="ChEBI" id="CHEBI:74483"/>
        <dbReference type="ChEBI" id="CHEBI:82748"/>
        <dbReference type="EC" id="2.1.1.176"/>
    </reaction>
</comment>
<comment type="caution">
    <text evidence="15">The sequence shown here is derived from an EMBL/GenBank/DDBJ whole genome shotgun (WGS) entry which is preliminary data.</text>
</comment>
<organism evidence="15 16">
    <name type="scientific">Methyloceanibacter marginalis</name>
    <dbReference type="NCBI Taxonomy" id="1774971"/>
    <lineage>
        <taxon>Bacteria</taxon>
        <taxon>Pseudomonadati</taxon>
        <taxon>Pseudomonadota</taxon>
        <taxon>Alphaproteobacteria</taxon>
        <taxon>Hyphomicrobiales</taxon>
        <taxon>Hyphomicrobiaceae</taxon>
        <taxon>Methyloceanibacter</taxon>
    </lineage>
</organism>
<evidence type="ECO:0000256" key="8">
    <source>
        <dbReference type="ARBA" id="ARBA00022691"/>
    </source>
</evidence>
<dbReference type="AlphaFoldDB" id="A0A1E3WCJ1"/>
<keyword evidence="6 13" id="KW-0489">Methyltransferase</keyword>
<evidence type="ECO:0000256" key="1">
    <source>
        <dbReference type="ARBA" id="ARBA00002724"/>
    </source>
</evidence>
<dbReference type="CDD" id="cd02440">
    <property type="entry name" value="AdoMet_MTases"/>
    <property type="match status" value="1"/>
</dbReference>
<evidence type="ECO:0000256" key="6">
    <source>
        <dbReference type="ARBA" id="ARBA00022603"/>
    </source>
</evidence>
<dbReference type="InterPro" id="IPR001678">
    <property type="entry name" value="MeTrfase_RsmB-F_NOP2_dom"/>
</dbReference>